<comment type="caution">
    <text evidence="6">The sequence shown here is derived from an EMBL/GenBank/DDBJ whole genome shotgun (WGS) entry which is preliminary data.</text>
</comment>
<keyword evidence="4" id="KW-0408">Iron</keyword>
<dbReference type="InterPro" id="IPR019903">
    <property type="entry name" value="RIC_family"/>
</dbReference>
<sequence length="177" mass="20018">MTATPHSPEHHDSHHDADANAVDLQGLQALPDDRLVEHILTRYHDTHRRQLPELIRLSQRVERVHGGHPACPAGLSDHLETLQDELDMHMQKEERILFPMILRGATGMAVAPVQVMRQEHDEHGDALERLLALTNRLTPPEDACGSWQRLYTGLATLVADLKEHIEIENSVLFQRVG</sequence>
<evidence type="ECO:0000256" key="3">
    <source>
        <dbReference type="ARBA" id="ARBA00022723"/>
    </source>
</evidence>
<reference evidence="6 7" key="1">
    <citation type="submission" date="2023-10" db="EMBL/GenBank/DDBJ databases">
        <title>Characteristics and mechanism of a salt-tolerant marine origin heterotrophic nitrifying- aerobic denitrifying bacteria Marinobacter xestospongiae HN1.</title>
        <authorList>
            <person name="Qi R."/>
        </authorList>
    </citation>
    <scope>NUCLEOTIDE SEQUENCE [LARGE SCALE GENOMIC DNA]</scope>
    <source>
        <strain evidence="6 7">HN1</strain>
    </source>
</reference>
<dbReference type="Pfam" id="PF01814">
    <property type="entry name" value="Hemerythrin"/>
    <property type="match status" value="1"/>
</dbReference>
<feature type="domain" description="Hemerythrin-like" evidence="5">
    <location>
        <begin position="38"/>
        <end position="175"/>
    </location>
</feature>
<gene>
    <name evidence="6" type="ORF">RYS15_01975</name>
</gene>
<dbReference type="PANTHER" id="PTHR36438:SF1">
    <property type="entry name" value="IRON-SULFUR CLUSTER REPAIR PROTEIN YTFE"/>
    <property type="match status" value="1"/>
</dbReference>
<evidence type="ECO:0000256" key="4">
    <source>
        <dbReference type="ARBA" id="ARBA00023004"/>
    </source>
</evidence>
<organism evidence="6 7">
    <name type="scientific">Marinobacter xestospongiae</name>
    <dbReference type="NCBI Taxonomy" id="994319"/>
    <lineage>
        <taxon>Bacteria</taxon>
        <taxon>Pseudomonadati</taxon>
        <taxon>Pseudomonadota</taxon>
        <taxon>Gammaproteobacteria</taxon>
        <taxon>Pseudomonadales</taxon>
        <taxon>Marinobacteraceae</taxon>
        <taxon>Marinobacter</taxon>
    </lineage>
</organism>
<dbReference type="RefSeq" id="WP_316972389.1">
    <property type="nucleotide sequence ID" value="NZ_JAWIIJ010000001.1"/>
</dbReference>
<accession>A0ABU3VT33</accession>
<comment type="subcellular location">
    <subcellularLocation>
        <location evidence="1">Cytoplasm</location>
    </subcellularLocation>
</comment>
<evidence type="ECO:0000256" key="2">
    <source>
        <dbReference type="ARBA" id="ARBA00022490"/>
    </source>
</evidence>
<dbReference type="Proteomes" id="UP001269819">
    <property type="component" value="Unassembled WGS sequence"/>
</dbReference>
<protein>
    <submittedName>
        <fullName evidence="6">Hemerythrin domain-containing protein</fullName>
    </submittedName>
</protein>
<keyword evidence="7" id="KW-1185">Reference proteome</keyword>
<keyword evidence="2" id="KW-0963">Cytoplasm</keyword>
<keyword evidence="3" id="KW-0479">Metal-binding</keyword>
<name>A0ABU3VT33_9GAMM</name>
<proteinExistence type="predicted"/>
<evidence type="ECO:0000259" key="5">
    <source>
        <dbReference type="Pfam" id="PF01814"/>
    </source>
</evidence>
<evidence type="ECO:0000256" key="1">
    <source>
        <dbReference type="ARBA" id="ARBA00004496"/>
    </source>
</evidence>
<dbReference type="Gene3D" id="1.20.120.520">
    <property type="entry name" value="nmb1532 protein domain like"/>
    <property type="match status" value="1"/>
</dbReference>
<dbReference type="PANTHER" id="PTHR36438">
    <property type="entry name" value="IRON-SULFUR CLUSTER REPAIR PROTEIN YTFE"/>
    <property type="match status" value="1"/>
</dbReference>
<dbReference type="InterPro" id="IPR012312">
    <property type="entry name" value="Hemerythrin-like"/>
</dbReference>
<evidence type="ECO:0000313" key="6">
    <source>
        <dbReference type="EMBL" id="MDV2077427.1"/>
    </source>
</evidence>
<evidence type="ECO:0000313" key="7">
    <source>
        <dbReference type="Proteomes" id="UP001269819"/>
    </source>
</evidence>
<dbReference type="EMBL" id="JAWIIJ010000001">
    <property type="protein sequence ID" value="MDV2077427.1"/>
    <property type="molecule type" value="Genomic_DNA"/>
</dbReference>